<comment type="caution">
    <text evidence="1">The sequence shown here is derived from an EMBL/GenBank/DDBJ whole genome shotgun (WGS) entry which is preliminary data.</text>
</comment>
<name>A0AAN8YAD3_SOLBU</name>
<organism evidence="1 2">
    <name type="scientific">Solanum bulbocastanum</name>
    <name type="common">Wild potato</name>
    <dbReference type="NCBI Taxonomy" id="147425"/>
    <lineage>
        <taxon>Eukaryota</taxon>
        <taxon>Viridiplantae</taxon>
        <taxon>Streptophyta</taxon>
        <taxon>Embryophyta</taxon>
        <taxon>Tracheophyta</taxon>
        <taxon>Spermatophyta</taxon>
        <taxon>Magnoliopsida</taxon>
        <taxon>eudicotyledons</taxon>
        <taxon>Gunneridae</taxon>
        <taxon>Pentapetalae</taxon>
        <taxon>asterids</taxon>
        <taxon>lamiids</taxon>
        <taxon>Solanales</taxon>
        <taxon>Solanaceae</taxon>
        <taxon>Solanoideae</taxon>
        <taxon>Solaneae</taxon>
        <taxon>Solanum</taxon>
    </lineage>
</organism>
<sequence length="9" mass="1085">MPLINHHSH</sequence>
<gene>
    <name evidence="1" type="ORF">RDI58_018657</name>
</gene>
<protein>
    <submittedName>
        <fullName evidence="1">Uncharacterized protein</fullName>
    </submittedName>
</protein>
<dbReference type="Proteomes" id="UP001371456">
    <property type="component" value="Unassembled WGS sequence"/>
</dbReference>
<dbReference type="EMBL" id="JBANQN010000007">
    <property type="protein sequence ID" value="KAK6785202.1"/>
    <property type="molecule type" value="Genomic_DNA"/>
</dbReference>
<reference evidence="1 2" key="1">
    <citation type="submission" date="2024-02" db="EMBL/GenBank/DDBJ databases">
        <title>de novo genome assembly of Solanum bulbocastanum strain 11H21.</title>
        <authorList>
            <person name="Hosaka A.J."/>
        </authorList>
    </citation>
    <scope>NUCLEOTIDE SEQUENCE [LARGE SCALE GENOMIC DNA]</scope>
    <source>
        <tissue evidence="1">Young leaves</tissue>
    </source>
</reference>
<keyword evidence="2" id="KW-1185">Reference proteome</keyword>
<evidence type="ECO:0000313" key="1">
    <source>
        <dbReference type="EMBL" id="KAK6785202.1"/>
    </source>
</evidence>
<accession>A0AAN8YAD3</accession>
<proteinExistence type="predicted"/>
<evidence type="ECO:0000313" key="2">
    <source>
        <dbReference type="Proteomes" id="UP001371456"/>
    </source>
</evidence>